<dbReference type="Pfam" id="PF01363">
    <property type="entry name" value="FYVE"/>
    <property type="match status" value="1"/>
</dbReference>
<dbReference type="Proteomes" id="UP000481153">
    <property type="component" value="Unassembled WGS sequence"/>
</dbReference>
<dbReference type="SMART" id="SM00064">
    <property type="entry name" value="FYVE"/>
    <property type="match status" value="1"/>
</dbReference>
<dbReference type="GO" id="GO:0008270">
    <property type="term" value="F:zinc ion binding"/>
    <property type="evidence" value="ECO:0007669"/>
    <property type="project" value="UniProtKB-KW"/>
</dbReference>
<dbReference type="AlphaFoldDB" id="A0A6G0WPU7"/>
<reference evidence="8 9" key="1">
    <citation type="submission" date="2019-07" db="EMBL/GenBank/DDBJ databases">
        <title>Genomics analysis of Aphanomyces spp. identifies a new class of oomycete effector associated with host adaptation.</title>
        <authorList>
            <person name="Gaulin E."/>
        </authorList>
    </citation>
    <scope>NUCLEOTIDE SEQUENCE [LARGE SCALE GENOMIC DNA]</scope>
    <source>
        <strain evidence="8 9">ATCC 201684</strain>
    </source>
</reference>
<gene>
    <name evidence="8" type="ORF">Ae201684_012928</name>
</gene>
<feature type="region of interest" description="Disordered" evidence="5">
    <location>
        <begin position="1"/>
        <end position="21"/>
    </location>
</feature>
<keyword evidence="6" id="KW-0472">Membrane</keyword>
<evidence type="ECO:0000256" key="1">
    <source>
        <dbReference type="ARBA" id="ARBA00022723"/>
    </source>
</evidence>
<evidence type="ECO:0000313" key="8">
    <source>
        <dbReference type="EMBL" id="KAF0729427.1"/>
    </source>
</evidence>
<feature type="region of interest" description="Disordered" evidence="5">
    <location>
        <begin position="131"/>
        <end position="179"/>
    </location>
</feature>
<dbReference type="SUPFAM" id="SSF57903">
    <property type="entry name" value="FYVE/PHD zinc finger"/>
    <property type="match status" value="1"/>
</dbReference>
<keyword evidence="9" id="KW-1185">Reference proteome</keyword>
<keyword evidence="2 4" id="KW-0863">Zinc-finger</keyword>
<evidence type="ECO:0000313" key="9">
    <source>
        <dbReference type="Proteomes" id="UP000481153"/>
    </source>
</evidence>
<accession>A0A6G0WPU7</accession>
<feature type="domain" description="FYVE-type" evidence="7">
    <location>
        <begin position="61"/>
        <end position="114"/>
    </location>
</feature>
<evidence type="ECO:0000256" key="3">
    <source>
        <dbReference type="ARBA" id="ARBA00022833"/>
    </source>
</evidence>
<evidence type="ECO:0000256" key="2">
    <source>
        <dbReference type="ARBA" id="ARBA00022771"/>
    </source>
</evidence>
<keyword evidence="3" id="KW-0862">Zinc</keyword>
<dbReference type="InterPro" id="IPR011011">
    <property type="entry name" value="Znf_FYVE_PHD"/>
</dbReference>
<evidence type="ECO:0000256" key="6">
    <source>
        <dbReference type="SAM" id="Phobius"/>
    </source>
</evidence>
<comment type="caution">
    <text evidence="8">The sequence shown here is derived from an EMBL/GenBank/DDBJ whole genome shotgun (WGS) entry which is preliminary data.</text>
</comment>
<evidence type="ECO:0000259" key="7">
    <source>
        <dbReference type="PROSITE" id="PS50178"/>
    </source>
</evidence>
<feature type="transmembrane region" description="Helical" evidence="6">
    <location>
        <begin position="187"/>
        <end position="204"/>
    </location>
</feature>
<evidence type="ECO:0000256" key="4">
    <source>
        <dbReference type="PROSITE-ProRule" id="PRU00091"/>
    </source>
</evidence>
<protein>
    <recommendedName>
        <fullName evidence="7">FYVE-type domain-containing protein</fullName>
    </recommendedName>
</protein>
<proteinExistence type="predicted"/>
<organism evidence="8 9">
    <name type="scientific">Aphanomyces euteiches</name>
    <dbReference type="NCBI Taxonomy" id="100861"/>
    <lineage>
        <taxon>Eukaryota</taxon>
        <taxon>Sar</taxon>
        <taxon>Stramenopiles</taxon>
        <taxon>Oomycota</taxon>
        <taxon>Saprolegniomycetes</taxon>
        <taxon>Saprolegniales</taxon>
        <taxon>Verrucalvaceae</taxon>
        <taxon>Aphanomyces</taxon>
    </lineage>
</organism>
<keyword evidence="6" id="KW-0812">Transmembrane</keyword>
<dbReference type="VEuPathDB" id="FungiDB:AeMF1_008915"/>
<dbReference type="InterPro" id="IPR017455">
    <property type="entry name" value="Znf_FYVE-rel"/>
</dbReference>
<feature type="transmembrane region" description="Helical" evidence="6">
    <location>
        <begin position="210"/>
        <end position="229"/>
    </location>
</feature>
<dbReference type="InterPro" id="IPR000306">
    <property type="entry name" value="Znf_FYVE"/>
</dbReference>
<dbReference type="PROSITE" id="PS50178">
    <property type="entry name" value="ZF_FYVE"/>
    <property type="match status" value="1"/>
</dbReference>
<dbReference type="Gene3D" id="3.30.40.10">
    <property type="entry name" value="Zinc/RING finger domain, C3HC4 (zinc finger)"/>
    <property type="match status" value="1"/>
</dbReference>
<name>A0A6G0WPU7_9STRA</name>
<sequence>MTATSAATTVTSFHSHRDQEELRAKEDDAVLMKNVKFDRVSLKALGMDDVQLCDKSQYAPKVKDSGCACCEKKLHFYDTHHCRVCGDIVCGQCSTNRIKSKAQMKSIRTCNKCFSFNLQLFNKRLQEKAESPPALPIRRRSRTDILPPPPVASKSLPARPTVDRAPTKQPPPPTVVDDDSKRTTQSYIVYGIGYGAVAVSLVVMDVSMDMALIVCACLVVFFLGLLRLLS</sequence>
<dbReference type="EMBL" id="VJMJ01000164">
    <property type="protein sequence ID" value="KAF0729427.1"/>
    <property type="molecule type" value="Genomic_DNA"/>
</dbReference>
<keyword evidence="1" id="KW-0479">Metal-binding</keyword>
<evidence type="ECO:0000256" key="5">
    <source>
        <dbReference type="SAM" id="MobiDB-lite"/>
    </source>
</evidence>
<dbReference type="InterPro" id="IPR013083">
    <property type="entry name" value="Znf_RING/FYVE/PHD"/>
</dbReference>
<feature type="compositionally biased region" description="Low complexity" evidence="5">
    <location>
        <begin position="1"/>
        <end position="12"/>
    </location>
</feature>
<keyword evidence="6" id="KW-1133">Transmembrane helix</keyword>